<dbReference type="RefSeq" id="XP_012186021.1">
    <property type="nucleotide sequence ID" value="XM_012330631.1"/>
</dbReference>
<evidence type="ECO:0000313" key="1">
    <source>
        <dbReference type="EMBL" id="CCM06738.1"/>
    </source>
</evidence>
<dbReference type="Proteomes" id="UP000006352">
    <property type="component" value="Unassembled WGS sequence"/>
</dbReference>
<keyword evidence="2" id="KW-1185">Reference proteome</keyword>
<protein>
    <submittedName>
        <fullName evidence="1">Uncharacterized protein</fullName>
    </submittedName>
</protein>
<name>J4GIR1_9APHY</name>
<accession>J4GIR1</accession>
<reference evidence="1 2" key="1">
    <citation type="journal article" date="2012" name="Appl. Environ. Microbiol.">
        <title>Short-read sequencing for genomic analysis of the brown rot fungus Fibroporia radiculosa.</title>
        <authorList>
            <person name="Tang J.D."/>
            <person name="Perkins A.D."/>
            <person name="Sonstegard T.S."/>
            <person name="Schroeder S.G."/>
            <person name="Burgess S.C."/>
            <person name="Diehl S.V."/>
        </authorList>
    </citation>
    <scope>NUCLEOTIDE SEQUENCE [LARGE SCALE GENOMIC DNA]</scope>
    <source>
        <strain evidence="1 2">TFFH 294</strain>
    </source>
</reference>
<dbReference type="GeneID" id="24101638"/>
<dbReference type="HOGENOM" id="CLU_3351076_0_0_1"/>
<sequence length="37" mass="4307">MAGERKFRADERRRWLLDMTVHSFSSCVFTAESSLVS</sequence>
<dbReference type="AlphaFoldDB" id="J4GIR1"/>
<gene>
    <name evidence="1" type="ORF">FIBRA_09032</name>
</gene>
<evidence type="ECO:0000313" key="2">
    <source>
        <dbReference type="Proteomes" id="UP000006352"/>
    </source>
</evidence>
<dbReference type="EMBL" id="HE797476">
    <property type="protein sequence ID" value="CCM06738.1"/>
    <property type="molecule type" value="Genomic_DNA"/>
</dbReference>
<organism evidence="1 2">
    <name type="scientific">Fibroporia radiculosa</name>
    <dbReference type="NCBI Taxonomy" id="599839"/>
    <lineage>
        <taxon>Eukaryota</taxon>
        <taxon>Fungi</taxon>
        <taxon>Dikarya</taxon>
        <taxon>Basidiomycota</taxon>
        <taxon>Agaricomycotina</taxon>
        <taxon>Agaricomycetes</taxon>
        <taxon>Polyporales</taxon>
        <taxon>Fibroporiaceae</taxon>
        <taxon>Fibroporia</taxon>
    </lineage>
</organism>
<dbReference type="InParanoid" id="J4GIR1"/>
<proteinExistence type="predicted"/>